<evidence type="ECO:0000313" key="5">
    <source>
        <dbReference type="Proteomes" id="UP000294901"/>
    </source>
</evidence>
<dbReference type="NCBIfam" id="TIGR00003">
    <property type="entry name" value="copper ion binding protein"/>
    <property type="match status" value="1"/>
</dbReference>
<dbReference type="Proteomes" id="UP000294901">
    <property type="component" value="Unassembled WGS sequence"/>
</dbReference>
<dbReference type="SUPFAM" id="SSF55008">
    <property type="entry name" value="HMA, heavy metal-associated domain"/>
    <property type="match status" value="1"/>
</dbReference>
<evidence type="ECO:0000256" key="1">
    <source>
        <dbReference type="ARBA" id="ARBA00022723"/>
    </source>
</evidence>
<dbReference type="AlphaFoldDB" id="A0A4R6K2M9"/>
<dbReference type="GO" id="GO:0005507">
    <property type="term" value="F:copper ion binding"/>
    <property type="evidence" value="ECO:0007669"/>
    <property type="project" value="InterPro"/>
</dbReference>
<dbReference type="PROSITE" id="PS01047">
    <property type="entry name" value="HMA_1"/>
    <property type="match status" value="1"/>
</dbReference>
<dbReference type="PROSITE" id="PS50846">
    <property type="entry name" value="HMA_2"/>
    <property type="match status" value="1"/>
</dbReference>
<reference evidence="4 5" key="1">
    <citation type="submission" date="2019-03" db="EMBL/GenBank/DDBJ databases">
        <title>Sequencing the genomes of 1000 actinobacteria strains.</title>
        <authorList>
            <person name="Klenk H.-P."/>
        </authorList>
    </citation>
    <scope>NUCLEOTIDE SEQUENCE [LARGE SCALE GENOMIC DNA]</scope>
    <source>
        <strain evidence="4 5">DSM 43805</strain>
    </source>
</reference>
<organism evidence="4 5">
    <name type="scientific">Paractinoplanes brasiliensis</name>
    <dbReference type="NCBI Taxonomy" id="52695"/>
    <lineage>
        <taxon>Bacteria</taxon>
        <taxon>Bacillati</taxon>
        <taxon>Actinomycetota</taxon>
        <taxon>Actinomycetes</taxon>
        <taxon>Micromonosporales</taxon>
        <taxon>Micromonosporaceae</taxon>
        <taxon>Paractinoplanes</taxon>
    </lineage>
</organism>
<sequence length="84" mass="8490">MGGDVPSLTSNGKEIVMATQTYTVTGMTCSHCVNSVSAEVGAIPGVTDVQVDLASGTVTVTSDRPVEETAVAAAVDEAGYELAR</sequence>
<keyword evidence="5" id="KW-1185">Reference proteome</keyword>
<name>A0A4R6K2M9_9ACTN</name>
<keyword evidence="2" id="KW-0186">Copper</keyword>
<dbReference type="InterPro" id="IPR006122">
    <property type="entry name" value="HMA_Cu_ion-bd"/>
</dbReference>
<dbReference type="GO" id="GO:0006825">
    <property type="term" value="P:copper ion transport"/>
    <property type="evidence" value="ECO:0007669"/>
    <property type="project" value="InterPro"/>
</dbReference>
<keyword evidence="1" id="KW-0479">Metal-binding</keyword>
<comment type="caution">
    <text evidence="4">The sequence shown here is derived from an EMBL/GenBank/DDBJ whole genome shotgun (WGS) entry which is preliminary data.</text>
</comment>
<evidence type="ECO:0000256" key="2">
    <source>
        <dbReference type="ARBA" id="ARBA00023008"/>
    </source>
</evidence>
<gene>
    <name evidence="4" type="ORF">C8E87_5676</name>
</gene>
<dbReference type="InterPro" id="IPR000428">
    <property type="entry name" value="Cu-bd"/>
</dbReference>
<evidence type="ECO:0000313" key="4">
    <source>
        <dbReference type="EMBL" id="TDO41916.1"/>
    </source>
</evidence>
<dbReference type="PRINTS" id="PR00944">
    <property type="entry name" value="CUEXPORT"/>
</dbReference>
<dbReference type="CDD" id="cd00371">
    <property type="entry name" value="HMA"/>
    <property type="match status" value="1"/>
</dbReference>
<evidence type="ECO:0000259" key="3">
    <source>
        <dbReference type="PROSITE" id="PS50846"/>
    </source>
</evidence>
<dbReference type="InterPro" id="IPR006121">
    <property type="entry name" value="HMA_dom"/>
</dbReference>
<dbReference type="Gene3D" id="3.30.70.100">
    <property type="match status" value="1"/>
</dbReference>
<protein>
    <submittedName>
        <fullName evidence="4">Copper ion binding protein</fullName>
    </submittedName>
</protein>
<dbReference type="InterPro" id="IPR017969">
    <property type="entry name" value="Heavy-metal-associated_CS"/>
</dbReference>
<dbReference type="Pfam" id="PF00403">
    <property type="entry name" value="HMA"/>
    <property type="match status" value="1"/>
</dbReference>
<feature type="domain" description="HMA" evidence="3">
    <location>
        <begin position="18"/>
        <end position="83"/>
    </location>
</feature>
<proteinExistence type="predicted"/>
<dbReference type="InterPro" id="IPR036163">
    <property type="entry name" value="HMA_dom_sf"/>
</dbReference>
<accession>A0A4R6K2M9</accession>
<dbReference type="EMBL" id="SNWR01000001">
    <property type="protein sequence ID" value="TDO41916.1"/>
    <property type="molecule type" value="Genomic_DNA"/>
</dbReference>